<dbReference type="RefSeq" id="WP_163962202.1">
    <property type="nucleotide sequence ID" value="NZ_JAAIVB010000034.1"/>
</dbReference>
<dbReference type="PANTHER" id="PTHR47354:SF5">
    <property type="entry name" value="PROTEIN RFBI"/>
    <property type="match status" value="1"/>
</dbReference>
<dbReference type="PROSITE" id="PS00197">
    <property type="entry name" value="2FE2S_FER_1"/>
    <property type="match status" value="1"/>
</dbReference>
<feature type="domain" description="FAD-binding FR-type" evidence="5">
    <location>
        <begin position="100"/>
        <end position="200"/>
    </location>
</feature>
<evidence type="ECO:0000313" key="7">
    <source>
        <dbReference type="Proteomes" id="UP000482155"/>
    </source>
</evidence>
<dbReference type="PANTHER" id="PTHR47354">
    <property type="entry name" value="NADH OXIDOREDUCTASE HCR"/>
    <property type="match status" value="1"/>
</dbReference>
<dbReference type="SUPFAM" id="SSF63380">
    <property type="entry name" value="Riboflavin synthase domain-like"/>
    <property type="match status" value="1"/>
</dbReference>
<dbReference type="Pfam" id="PF00175">
    <property type="entry name" value="NAD_binding_1"/>
    <property type="match status" value="1"/>
</dbReference>
<dbReference type="EMBL" id="JAAIVB010000034">
    <property type="protein sequence ID" value="NEX61223.1"/>
    <property type="molecule type" value="Genomic_DNA"/>
</dbReference>
<dbReference type="InterPro" id="IPR017938">
    <property type="entry name" value="Riboflavin_synthase-like_b-brl"/>
</dbReference>
<keyword evidence="2" id="KW-0411">Iron-sulfur</keyword>
<name>A0A6B3SKA8_9BURK</name>
<dbReference type="GO" id="GO:0051537">
    <property type="term" value="F:2 iron, 2 sulfur cluster binding"/>
    <property type="evidence" value="ECO:0007669"/>
    <property type="project" value="UniProtKB-KW"/>
</dbReference>
<dbReference type="PRINTS" id="PR00410">
    <property type="entry name" value="PHEHYDRXLASE"/>
</dbReference>
<protein>
    <submittedName>
        <fullName evidence="6">CDP-6-deoxy-delta-3,4-glucoseen reductase</fullName>
    </submittedName>
</protein>
<evidence type="ECO:0000256" key="3">
    <source>
        <dbReference type="ARBA" id="ARBA00034078"/>
    </source>
</evidence>
<dbReference type="SUPFAM" id="SSF54292">
    <property type="entry name" value="2Fe-2S ferredoxin-like"/>
    <property type="match status" value="1"/>
</dbReference>
<evidence type="ECO:0000259" key="5">
    <source>
        <dbReference type="PROSITE" id="PS51384"/>
    </source>
</evidence>
<dbReference type="InterPro" id="IPR036010">
    <property type="entry name" value="2Fe-2S_ferredoxin-like_sf"/>
</dbReference>
<evidence type="ECO:0000256" key="2">
    <source>
        <dbReference type="ARBA" id="ARBA00022714"/>
    </source>
</evidence>
<comment type="caution">
    <text evidence="6">The sequence shown here is derived from an EMBL/GenBank/DDBJ whole genome shotgun (WGS) entry which is preliminary data.</text>
</comment>
<dbReference type="GO" id="GO:0016491">
    <property type="term" value="F:oxidoreductase activity"/>
    <property type="evidence" value="ECO:0007669"/>
    <property type="project" value="InterPro"/>
</dbReference>
<dbReference type="InterPro" id="IPR008333">
    <property type="entry name" value="Cbr1-like_FAD-bd_dom"/>
</dbReference>
<evidence type="ECO:0000256" key="1">
    <source>
        <dbReference type="ARBA" id="ARBA00001974"/>
    </source>
</evidence>
<dbReference type="CDD" id="cd00207">
    <property type="entry name" value="fer2"/>
    <property type="match status" value="1"/>
</dbReference>
<dbReference type="InterPro" id="IPR039261">
    <property type="entry name" value="FNR_nucleotide-bd"/>
</dbReference>
<evidence type="ECO:0000259" key="4">
    <source>
        <dbReference type="PROSITE" id="PS51085"/>
    </source>
</evidence>
<dbReference type="Gene3D" id="2.40.30.10">
    <property type="entry name" value="Translation factors"/>
    <property type="match status" value="1"/>
</dbReference>
<comment type="cofactor">
    <cofactor evidence="1">
        <name>FAD</name>
        <dbReference type="ChEBI" id="CHEBI:57692"/>
    </cofactor>
</comment>
<feature type="domain" description="2Fe-2S ferredoxin-type" evidence="4">
    <location>
        <begin position="3"/>
        <end position="93"/>
    </location>
</feature>
<dbReference type="InterPro" id="IPR050415">
    <property type="entry name" value="MRET"/>
</dbReference>
<dbReference type="InterPro" id="IPR001709">
    <property type="entry name" value="Flavoprot_Pyr_Nucl_cyt_Rdtase"/>
</dbReference>
<dbReference type="PROSITE" id="PS51384">
    <property type="entry name" value="FAD_FR"/>
    <property type="match status" value="1"/>
</dbReference>
<dbReference type="InterPro" id="IPR001433">
    <property type="entry name" value="OxRdtase_FAD/NAD-bd"/>
</dbReference>
<reference evidence="6 7" key="1">
    <citation type="submission" date="2020-02" db="EMBL/GenBank/DDBJ databases">
        <authorList>
            <person name="Kim M.K."/>
        </authorList>
    </citation>
    <scope>NUCLEOTIDE SEQUENCE [LARGE SCALE GENOMIC DNA]</scope>
    <source>
        <strain evidence="6 7">17J57-3</strain>
    </source>
</reference>
<dbReference type="Gene3D" id="3.40.50.80">
    <property type="entry name" value="Nucleotide-binding domain of ferredoxin-NADP reductase (FNR) module"/>
    <property type="match status" value="1"/>
</dbReference>
<dbReference type="SUPFAM" id="SSF52343">
    <property type="entry name" value="Ferredoxin reductase-like, C-terminal NADP-linked domain"/>
    <property type="match status" value="1"/>
</dbReference>
<dbReference type="Proteomes" id="UP000482155">
    <property type="component" value="Unassembled WGS sequence"/>
</dbReference>
<keyword evidence="2" id="KW-0001">2Fe-2S</keyword>
<dbReference type="InterPro" id="IPR017927">
    <property type="entry name" value="FAD-bd_FR_type"/>
</dbReference>
<sequence>MTFQVTVQPSGRQFVCEDGETVLAAAMRAGVGLPYGCKNGACGSCKGKLLEGKVTHRAHQEKALTAAEEEKGLSLFCCAKPDTDIVIEAREVLGVGEFPIKKLPTRVAKIDRVADDVVVMSLQLPANERLQYKAGQYVEFLLKDGKRRSYSMANAPHLDEHLTLHIRHMPGGVFTDHVFNNMKERDILRFEGPLGTFFLREDSEKPMVLLASGTGFAPIKAIIEQAIHKNSKRPMVLYWGGRRPKDLYMHAMCEEWTRTVPNFRYVPVVSDALPEDGWTGRTGFVHRAVMDDLPDLSGYQVYACGAPVVVDSAKKDFVEACALPEEEFYADSFTSEADLAKTVSGDVVQGVGG</sequence>
<gene>
    <name evidence="6" type="ORF">G3574_09040</name>
</gene>
<dbReference type="InterPro" id="IPR006058">
    <property type="entry name" value="2Fe2S_fd_BS"/>
</dbReference>
<organism evidence="6 7">
    <name type="scientific">Noviherbaspirillum galbum</name>
    <dbReference type="NCBI Taxonomy" id="2709383"/>
    <lineage>
        <taxon>Bacteria</taxon>
        <taxon>Pseudomonadati</taxon>
        <taxon>Pseudomonadota</taxon>
        <taxon>Betaproteobacteria</taxon>
        <taxon>Burkholderiales</taxon>
        <taxon>Oxalobacteraceae</taxon>
        <taxon>Noviherbaspirillum</taxon>
    </lineage>
</organism>
<dbReference type="Pfam" id="PF00970">
    <property type="entry name" value="FAD_binding_6"/>
    <property type="match status" value="1"/>
</dbReference>
<dbReference type="Gene3D" id="3.10.20.30">
    <property type="match status" value="1"/>
</dbReference>
<dbReference type="Pfam" id="PF00111">
    <property type="entry name" value="Fer2"/>
    <property type="match status" value="1"/>
</dbReference>
<dbReference type="InterPro" id="IPR001041">
    <property type="entry name" value="2Fe-2S_ferredoxin-type"/>
</dbReference>
<dbReference type="InterPro" id="IPR012675">
    <property type="entry name" value="Beta-grasp_dom_sf"/>
</dbReference>
<dbReference type="CDD" id="cd06189">
    <property type="entry name" value="flavin_oxioreductase"/>
    <property type="match status" value="1"/>
</dbReference>
<dbReference type="PROSITE" id="PS51085">
    <property type="entry name" value="2FE2S_FER_2"/>
    <property type="match status" value="1"/>
</dbReference>
<evidence type="ECO:0000313" key="6">
    <source>
        <dbReference type="EMBL" id="NEX61223.1"/>
    </source>
</evidence>
<keyword evidence="2" id="KW-0408">Iron</keyword>
<keyword evidence="2" id="KW-0479">Metal-binding</keyword>
<keyword evidence="7" id="KW-1185">Reference proteome</keyword>
<dbReference type="PRINTS" id="PR00371">
    <property type="entry name" value="FPNCR"/>
</dbReference>
<comment type="cofactor">
    <cofactor evidence="3">
        <name>[2Fe-2S] cluster</name>
        <dbReference type="ChEBI" id="CHEBI:190135"/>
    </cofactor>
</comment>
<proteinExistence type="predicted"/>
<dbReference type="AlphaFoldDB" id="A0A6B3SKA8"/>
<accession>A0A6B3SKA8</accession>